<dbReference type="Proteomes" id="UP000786693">
    <property type="component" value="Unassembled WGS sequence"/>
</dbReference>
<proteinExistence type="predicted"/>
<comment type="caution">
    <text evidence="3">The sequence shown here is derived from an EMBL/GenBank/DDBJ whole genome shotgun (WGS) entry which is preliminary data.</text>
</comment>
<feature type="chain" id="PRO_5045473620" description="Pre-peptidase C-terminal domain-containing protein" evidence="2">
    <location>
        <begin position="21"/>
        <end position="411"/>
    </location>
</feature>
<sequence length="411" mass="42425">MKYFLTATALATLSAAPALAQAPICGGISLVGEWVGGTPEASDLVTATEAFDADGQVPIAGHLVRMFTLSEDAGIRVEVAARPAGDPYFALYDAEGTEVAADDDSGGNFASKVEMSLAAGTYCLAARSYESGVTDVAVRIGTQAQAPLLTGVPDSADQTETPEGGGGACGSPEVAYLGRALTPDQLDGGVSGTANVDAAPGWAFSLAAPSPVTITADSVTGDPLIRLLDENGTQLAENDDFDGLNSRIDMTAPLPAGDFCVEVEDLNGSTHDITVGLVSFDPVADRKRRLDAAEFAPTSTDDVAITDLGTLQSSVVSDVMATAAAQWLRFEMPEGGLLVAEAIGTNDADPAIVLFDRLGRRLAENDDGPVGLDSFVATRLLPGSYMVAVRLVSEQGQAPVRLLLERYVPAQ</sequence>
<evidence type="ECO:0000256" key="2">
    <source>
        <dbReference type="SAM" id="SignalP"/>
    </source>
</evidence>
<evidence type="ECO:0008006" key="5">
    <source>
        <dbReference type="Google" id="ProtNLM"/>
    </source>
</evidence>
<evidence type="ECO:0000313" key="3">
    <source>
        <dbReference type="EMBL" id="GIT93572.1"/>
    </source>
</evidence>
<dbReference type="Gene3D" id="2.60.120.380">
    <property type="match status" value="2"/>
</dbReference>
<evidence type="ECO:0000256" key="1">
    <source>
        <dbReference type="SAM" id="MobiDB-lite"/>
    </source>
</evidence>
<gene>
    <name evidence="3" type="ORF">JANAI62_01950</name>
</gene>
<organism evidence="3 4">
    <name type="scientific">Jannaschia pagri</name>
    <dbReference type="NCBI Taxonomy" id="2829797"/>
    <lineage>
        <taxon>Bacteria</taxon>
        <taxon>Pseudomonadati</taxon>
        <taxon>Pseudomonadota</taxon>
        <taxon>Alphaproteobacteria</taxon>
        <taxon>Rhodobacterales</taxon>
        <taxon>Roseobacteraceae</taxon>
        <taxon>Jannaschia</taxon>
    </lineage>
</organism>
<reference evidence="3 4" key="1">
    <citation type="submission" date="2021-05" db="EMBL/GenBank/DDBJ databases">
        <title>Bacteria Genome sequencing.</title>
        <authorList>
            <person name="Takabe Y."/>
            <person name="Nakajima Y."/>
            <person name="Suzuki S."/>
            <person name="Shiozaki T."/>
        </authorList>
    </citation>
    <scope>NUCLEOTIDE SEQUENCE [LARGE SCALE GENOMIC DNA]</scope>
    <source>
        <strain evidence="3 4">AI_62</strain>
    </source>
</reference>
<name>A0ABQ4NGN8_9RHOB</name>
<dbReference type="EMBL" id="BPFH01000001">
    <property type="protein sequence ID" value="GIT93572.1"/>
    <property type="molecule type" value="Genomic_DNA"/>
</dbReference>
<keyword evidence="4" id="KW-1185">Reference proteome</keyword>
<feature type="signal peptide" evidence="2">
    <location>
        <begin position="1"/>
        <end position="20"/>
    </location>
</feature>
<dbReference type="RefSeq" id="WP_220747103.1">
    <property type="nucleotide sequence ID" value="NZ_BPFH01000001.1"/>
</dbReference>
<protein>
    <recommendedName>
        <fullName evidence="5">Pre-peptidase C-terminal domain-containing protein</fullName>
    </recommendedName>
</protein>
<keyword evidence="2" id="KW-0732">Signal</keyword>
<evidence type="ECO:0000313" key="4">
    <source>
        <dbReference type="Proteomes" id="UP000786693"/>
    </source>
</evidence>
<feature type="region of interest" description="Disordered" evidence="1">
    <location>
        <begin position="150"/>
        <end position="169"/>
    </location>
</feature>
<accession>A0ABQ4NGN8</accession>